<evidence type="ECO:0008006" key="4">
    <source>
        <dbReference type="Google" id="ProtNLM"/>
    </source>
</evidence>
<dbReference type="InterPro" id="IPR007410">
    <property type="entry name" value="LpqE-like"/>
</dbReference>
<organism evidence="2 3">
    <name type="scientific">Rheinheimera nanhaiensis E407-8</name>
    <dbReference type="NCBI Taxonomy" id="562729"/>
    <lineage>
        <taxon>Bacteria</taxon>
        <taxon>Pseudomonadati</taxon>
        <taxon>Pseudomonadota</taxon>
        <taxon>Gammaproteobacteria</taxon>
        <taxon>Chromatiales</taxon>
        <taxon>Chromatiaceae</taxon>
        <taxon>Rheinheimera</taxon>
    </lineage>
</organism>
<protein>
    <recommendedName>
        <fullName evidence="4">Copper chaperone PCu(A)C</fullName>
    </recommendedName>
</protein>
<evidence type="ECO:0000256" key="1">
    <source>
        <dbReference type="SAM" id="SignalP"/>
    </source>
</evidence>
<comment type="caution">
    <text evidence="2">The sequence shown here is derived from an EMBL/GenBank/DDBJ whole genome shotgun (WGS) entry which is preliminary data.</text>
</comment>
<dbReference type="Proteomes" id="UP000004374">
    <property type="component" value="Unassembled WGS sequence"/>
</dbReference>
<reference evidence="2 3" key="1">
    <citation type="journal article" date="2012" name="J. Bacteriol.">
        <title>Genome Sequence of the Protease-Producing Bacterium Rheinheimera nanhaiensis E407-8T, Isolated from Deep-Sea Sediment of the South China Sea.</title>
        <authorList>
            <person name="Zhang X.-Y."/>
            <person name="Zhang Y.-J."/>
            <person name="Qin Q.-L."/>
            <person name="Xie B.-B."/>
            <person name="Chen X.-L."/>
            <person name="Zhou B.-C."/>
            <person name="Zhang Y.-Z."/>
        </authorList>
    </citation>
    <scope>NUCLEOTIDE SEQUENCE [LARGE SCALE GENOMIC DNA]</scope>
    <source>
        <strain evidence="2 3">E407-8</strain>
    </source>
</reference>
<name>I1DT38_9GAMM</name>
<dbReference type="SUPFAM" id="SSF110087">
    <property type="entry name" value="DR1885-like metal-binding protein"/>
    <property type="match status" value="1"/>
</dbReference>
<dbReference type="AlphaFoldDB" id="I1DT38"/>
<accession>I1DT38</accession>
<proteinExistence type="predicted"/>
<keyword evidence="3" id="KW-1185">Reference proteome</keyword>
<evidence type="ECO:0000313" key="2">
    <source>
        <dbReference type="EMBL" id="GAB57216.1"/>
    </source>
</evidence>
<dbReference type="STRING" id="562729.RNAN_0179"/>
<sequence>MRLLSTTLLLLALASPLLQAASPTMQDGQVRQPMPGRSVTAGYFTLTNPADTALQLVSAQSPLFARVELHQHSHKDGMMRMEQVSAIDIPAGATVELSPGGLHLMLFEPQAELTPGMLVPLTLGFADGQQLPVELPVVAMPKR</sequence>
<gene>
    <name evidence="2" type="ORF">RNAN_0179</name>
</gene>
<feature type="signal peptide" evidence="1">
    <location>
        <begin position="1"/>
        <end position="20"/>
    </location>
</feature>
<dbReference type="InterPro" id="IPR058248">
    <property type="entry name" value="Lxx211020-like"/>
</dbReference>
<feature type="chain" id="PRO_5003639418" description="Copper chaperone PCu(A)C" evidence="1">
    <location>
        <begin position="21"/>
        <end position="143"/>
    </location>
</feature>
<dbReference type="Pfam" id="PF04314">
    <property type="entry name" value="PCuAC"/>
    <property type="match status" value="1"/>
</dbReference>
<dbReference type="EMBL" id="BAFK01000001">
    <property type="protein sequence ID" value="GAB57216.1"/>
    <property type="molecule type" value="Genomic_DNA"/>
</dbReference>
<dbReference type="PANTHER" id="PTHR36302">
    <property type="entry name" value="BLR7088 PROTEIN"/>
    <property type="match status" value="1"/>
</dbReference>
<dbReference type="OrthoDB" id="9796962at2"/>
<dbReference type="Gene3D" id="2.60.40.1890">
    <property type="entry name" value="PCu(A)C copper chaperone"/>
    <property type="match status" value="1"/>
</dbReference>
<dbReference type="InterPro" id="IPR036182">
    <property type="entry name" value="PCuAC_sf"/>
</dbReference>
<dbReference type="RefSeq" id="WP_008217777.1">
    <property type="nucleotide sequence ID" value="NZ_BAFK01000001.1"/>
</dbReference>
<keyword evidence="1" id="KW-0732">Signal</keyword>
<dbReference type="PANTHER" id="PTHR36302:SF1">
    <property type="entry name" value="COPPER CHAPERONE PCU(A)C"/>
    <property type="match status" value="1"/>
</dbReference>
<evidence type="ECO:0000313" key="3">
    <source>
        <dbReference type="Proteomes" id="UP000004374"/>
    </source>
</evidence>